<dbReference type="GO" id="GO:0020037">
    <property type="term" value="F:heme binding"/>
    <property type="evidence" value="ECO:0007669"/>
    <property type="project" value="InterPro"/>
</dbReference>
<keyword evidence="3" id="KW-0479">Metal-binding</keyword>
<dbReference type="STRING" id="299467.A0A443R3B3"/>
<comment type="caution">
    <text evidence="6">The sequence shown here is derived from an EMBL/GenBank/DDBJ whole genome shotgun (WGS) entry which is preliminary data.</text>
</comment>
<dbReference type="PANTHER" id="PTHR24291">
    <property type="entry name" value="CYTOCHROME P450 FAMILY 4"/>
    <property type="match status" value="1"/>
</dbReference>
<keyword evidence="3" id="KW-0349">Heme</keyword>
<dbReference type="Proteomes" id="UP000288716">
    <property type="component" value="Unassembled WGS sequence"/>
</dbReference>
<dbReference type="OrthoDB" id="1470350at2759"/>
<dbReference type="GO" id="GO:0016705">
    <property type="term" value="F:oxidoreductase activity, acting on paired donors, with incorporation or reduction of molecular oxygen"/>
    <property type="evidence" value="ECO:0007669"/>
    <property type="project" value="InterPro"/>
</dbReference>
<keyword evidence="5 6" id="KW-0560">Oxidoreductase</keyword>
<sequence>LCKLLDDMYIQFKDDEMILITFANRSVVFLFNFEQCNTLLKMKSLYNKPSLYNSIKYFVRDGLVTSSGNYWKNNRKLLNSSFHIEILNSYIPSINEEGFILLGKLEKFSANNFFDIKLLMHETTLNIIT</sequence>
<dbReference type="AlphaFoldDB" id="A0A443R3B3"/>
<dbReference type="PANTHER" id="PTHR24291:SF201">
    <property type="entry name" value="CYTOCHROME P450, FAMILY 4, SUBFAMILY B, POLYPEPTIDE 7"/>
    <property type="match status" value="1"/>
</dbReference>
<dbReference type="EMBL" id="NCKV01049983">
    <property type="protein sequence ID" value="RWS09750.1"/>
    <property type="molecule type" value="Genomic_DNA"/>
</dbReference>
<dbReference type="GO" id="GO:0004497">
    <property type="term" value="F:monooxygenase activity"/>
    <property type="evidence" value="ECO:0007669"/>
    <property type="project" value="UniProtKB-KW"/>
</dbReference>
<dbReference type="InterPro" id="IPR001128">
    <property type="entry name" value="Cyt_P450"/>
</dbReference>
<proteinExistence type="inferred from homology"/>
<dbReference type="Pfam" id="PF00067">
    <property type="entry name" value="p450"/>
    <property type="match status" value="1"/>
</dbReference>
<comment type="similarity">
    <text evidence="2">Belongs to the cytochrome P450 family.</text>
</comment>
<evidence type="ECO:0000313" key="7">
    <source>
        <dbReference type="Proteomes" id="UP000288716"/>
    </source>
</evidence>
<gene>
    <name evidence="6" type="ORF">B4U80_14722</name>
</gene>
<feature type="non-terminal residue" evidence="6">
    <location>
        <position position="129"/>
    </location>
</feature>
<dbReference type="VEuPathDB" id="VectorBase:LDEU014100"/>
<protein>
    <submittedName>
        <fullName evidence="6">Cytochrome P450 monooxygenase-like protein</fullName>
    </submittedName>
</protein>
<reference evidence="6 7" key="1">
    <citation type="journal article" date="2018" name="Gigascience">
        <title>Genomes of trombidid mites reveal novel predicted allergens and laterally-transferred genes associated with secondary metabolism.</title>
        <authorList>
            <person name="Dong X."/>
            <person name="Chaisiri K."/>
            <person name="Xia D."/>
            <person name="Armstrong S.D."/>
            <person name="Fang Y."/>
            <person name="Donnelly M.J."/>
            <person name="Kadowaki T."/>
            <person name="McGarry J.W."/>
            <person name="Darby A.C."/>
            <person name="Makepeace B.L."/>
        </authorList>
    </citation>
    <scope>NUCLEOTIDE SEQUENCE [LARGE SCALE GENOMIC DNA]</scope>
    <source>
        <strain evidence="6">UoL-UT</strain>
    </source>
</reference>
<name>A0A443R3B3_9ACAR</name>
<accession>A0A443R3B3</accession>
<evidence type="ECO:0000313" key="6">
    <source>
        <dbReference type="EMBL" id="RWS09750.1"/>
    </source>
</evidence>
<organism evidence="6 7">
    <name type="scientific">Leptotrombidium deliense</name>
    <dbReference type="NCBI Taxonomy" id="299467"/>
    <lineage>
        <taxon>Eukaryota</taxon>
        <taxon>Metazoa</taxon>
        <taxon>Ecdysozoa</taxon>
        <taxon>Arthropoda</taxon>
        <taxon>Chelicerata</taxon>
        <taxon>Arachnida</taxon>
        <taxon>Acari</taxon>
        <taxon>Acariformes</taxon>
        <taxon>Trombidiformes</taxon>
        <taxon>Prostigmata</taxon>
        <taxon>Anystina</taxon>
        <taxon>Parasitengona</taxon>
        <taxon>Trombiculoidea</taxon>
        <taxon>Trombiculidae</taxon>
        <taxon>Leptotrombidium</taxon>
    </lineage>
</organism>
<keyword evidence="7" id="KW-1185">Reference proteome</keyword>
<dbReference type="SUPFAM" id="SSF48264">
    <property type="entry name" value="Cytochrome P450"/>
    <property type="match status" value="1"/>
</dbReference>
<dbReference type="InterPro" id="IPR050196">
    <property type="entry name" value="Cytochrome_P450_Monoox"/>
</dbReference>
<evidence type="ECO:0000256" key="2">
    <source>
        <dbReference type="ARBA" id="ARBA00010617"/>
    </source>
</evidence>
<evidence type="ECO:0000256" key="5">
    <source>
        <dbReference type="ARBA" id="ARBA00023033"/>
    </source>
</evidence>
<dbReference type="GO" id="GO:0005506">
    <property type="term" value="F:iron ion binding"/>
    <property type="evidence" value="ECO:0007669"/>
    <property type="project" value="InterPro"/>
</dbReference>
<keyword evidence="4" id="KW-0408">Iron</keyword>
<evidence type="ECO:0000256" key="1">
    <source>
        <dbReference type="ARBA" id="ARBA00001971"/>
    </source>
</evidence>
<evidence type="ECO:0000256" key="4">
    <source>
        <dbReference type="ARBA" id="ARBA00023004"/>
    </source>
</evidence>
<keyword evidence="5 6" id="KW-0503">Monooxygenase</keyword>
<dbReference type="Gene3D" id="1.10.630.10">
    <property type="entry name" value="Cytochrome P450"/>
    <property type="match status" value="1"/>
</dbReference>
<feature type="non-terminal residue" evidence="6">
    <location>
        <position position="1"/>
    </location>
</feature>
<comment type="cofactor">
    <cofactor evidence="1">
        <name>heme</name>
        <dbReference type="ChEBI" id="CHEBI:30413"/>
    </cofactor>
</comment>
<dbReference type="InterPro" id="IPR036396">
    <property type="entry name" value="Cyt_P450_sf"/>
</dbReference>
<evidence type="ECO:0000256" key="3">
    <source>
        <dbReference type="ARBA" id="ARBA00022617"/>
    </source>
</evidence>